<reference evidence="1 2" key="1">
    <citation type="submission" date="2015-04" db="EMBL/GenBank/DDBJ databases">
        <title>Draft genome of the roundworm Trichinella nativa.</title>
        <authorList>
            <person name="Mitreva M."/>
        </authorList>
    </citation>
    <scope>NUCLEOTIDE SEQUENCE [LARGE SCALE GENOMIC DNA]</scope>
    <source>
        <strain evidence="1 2">ISS45</strain>
    </source>
</reference>
<accession>A0A1Y3E4U6</accession>
<dbReference type="AlphaFoldDB" id="A0A1Y3E4U6"/>
<protein>
    <recommendedName>
        <fullName evidence="3">BTB domain-containing protein</fullName>
    </recommendedName>
</protein>
<comment type="caution">
    <text evidence="1">The sequence shown here is derived from an EMBL/GenBank/DDBJ whole genome shotgun (WGS) entry which is preliminary data.</text>
</comment>
<feature type="non-terminal residue" evidence="1">
    <location>
        <position position="1"/>
    </location>
</feature>
<gene>
    <name evidence="1" type="ORF">D917_04334</name>
</gene>
<sequence>ILIKDNIFICYHTENSYSRLKKTYFFSEKALCDVVLVASYLNADSYEDSSSSNSADVEIPAHRVILASACP</sequence>
<dbReference type="Proteomes" id="UP000243006">
    <property type="component" value="Unassembled WGS sequence"/>
</dbReference>
<evidence type="ECO:0000313" key="2">
    <source>
        <dbReference type="Proteomes" id="UP000243006"/>
    </source>
</evidence>
<organism evidence="1 2">
    <name type="scientific">Trichinella nativa</name>
    <dbReference type="NCBI Taxonomy" id="6335"/>
    <lineage>
        <taxon>Eukaryota</taxon>
        <taxon>Metazoa</taxon>
        <taxon>Ecdysozoa</taxon>
        <taxon>Nematoda</taxon>
        <taxon>Enoplea</taxon>
        <taxon>Dorylaimia</taxon>
        <taxon>Trichinellida</taxon>
        <taxon>Trichinellidae</taxon>
        <taxon>Trichinella</taxon>
    </lineage>
</organism>
<name>A0A1Y3E4U6_9BILA</name>
<proteinExistence type="predicted"/>
<dbReference type="EMBL" id="LVZM01023218">
    <property type="protein sequence ID" value="OUC40143.1"/>
    <property type="molecule type" value="Genomic_DNA"/>
</dbReference>
<evidence type="ECO:0008006" key="3">
    <source>
        <dbReference type="Google" id="ProtNLM"/>
    </source>
</evidence>
<feature type="non-terminal residue" evidence="1">
    <location>
        <position position="71"/>
    </location>
</feature>
<evidence type="ECO:0000313" key="1">
    <source>
        <dbReference type="EMBL" id="OUC40143.1"/>
    </source>
</evidence>